<dbReference type="Pfam" id="PF02518">
    <property type="entry name" value="HATPase_c"/>
    <property type="match status" value="1"/>
</dbReference>
<dbReference type="InterPro" id="IPR050428">
    <property type="entry name" value="TCS_sensor_his_kinase"/>
</dbReference>
<dbReference type="GO" id="GO:0005886">
    <property type="term" value="C:plasma membrane"/>
    <property type="evidence" value="ECO:0007669"/>
    <property type="project" value="TreeGrafter"/>
</dbReference>
<evidence type="ECO:0000256" key="10">
    <source>
        <dbReference type="ARBA" id="ARBA00022989"/>
    </source>
</evidence>
<dbReference type="CDD" id="cd00082">
    <property type="entry name" value="HisKA"/>
    <property type="match status" value="1"/>
</dbReference>
<evidence type="ECO:0000313" key="16">
    <source>
        <dbReference type="Proteomes" id="UP000265619"/>
    </source>
</evidence>
<dbReference type="GO" id="GO:0000155">
    <property type="term" value="F:phosphorelay sensor kinase activity"/>
    <property type="evidence" value="ECO:0007669"/>
    <property type="project" value="InterPro"/>
</dbReference>
<keyword evidence="9" id="KW-0067">ATP-binding</keyword>
<evidence type="ECO:0000256" key="3">
    <source>
        <dbReference type="ARBA" id="ARBA00012438"/>
    </source>
</evidence>
<dbReference type="Proteomes" id="UP000265619">
    <property type="component" value="Unassembled WGS sequence"/>
</dbReference>
<evidence type="ECO:0000256" key="5">
    <source>
        <dbReference type="ARBA" id="ARBA00022679"/>
    </source>
</evidence>
<feature type="domain" description="Histidine kinase" evidence="14">
    <location>
        <begin position="231"/>
        <end position="446"/>
    </location>
</feature>
<feature type="transmembrane region" description="Helical" evidence="13">
    <location>
        <begin position="157"/>
        <end position="178"/>
    </location>
</feature>
<keyword evidence="4" id="KW-0597">Phosphoprotein</keyword>
<evidence type="ECO:0000256" key="1">
    <source>
        <dbReference type="ARBA" id="ARBA00000085"/>
    </source>
</evidence>
<evidence type="ECO:0000256" key="13">
    <source>
        <dbReference type="SAM" id="Phobius"/>
    </source>
</evidence>
<protein>
    <recommendedName>
        <fullName evidence="3">histidine kinase</fullName>
        <ecNumber evidence="3">2.7.13.3</ecNumber>
    </recommendedName>
</protein>
<dbReference type="InterPro" id="IPR036890">
    <property type="entry name" value="HATPase_C_sf"/>
</dbReference>
<evidence type="ECO:0000256" key="8">
    <source>
        <dbReference type="ARBA" id="ARBA00022777"/>
    </source>
</evidence>
<reference evidence="15 16" key="1">
    <citation type="submission" date="2018-09" db="EMBL/GenBank/DDBJ databases">
        <title>Acidovorax cavernicola nov. sp. isolated from Gruta de las Maravillas (Aracena, Spain).</title>
        <authorList>
            <person name="Jurado V."/>
            <person name="Gutierrez-Patricio S."/>
            <person name="Gonzalez-Pimentel J.L."/>
            <person name="Miller A.Z."/>
            <person name="Laiz L."/>
            <person name="Saiz-Jimenez C."/>
        </authorList>
    </citation>
    <scope>NUCLEOTIDE SEQUENCE [LARGE SCALE GENOMIC DNA]</scope>
    <source>
        <strain evidence="15 16">1011MAR4D40.2</strain>
    </source>
</reference>
<dbReference type="SMART" id="SM00387">
    <property type="entry name" value="HATPase_c"/>
    <property type="match status" value="1"/>
</dbReference>
<dbReference type="PANTHER" id="PTHR45436:SF14">
    <property type="entry name" value="SENSOR PROTEIN QSEC"/>
    <property type="match status" value="1"/>
</dbReference>
<accession>A0A9X8D9A2</accession>
<dbReference type="EC" id="2.7.13.3" evidence="3"/>
<keyword evidence="7" id="KW-0547">Nucleotide-binding</keyword>
<keyword evidence="12 13" id="KW-0472">Membrane</keyword>
<dbReference type="GO" id="GO:0005524">
    <property type="term" value="F:ATP binding"/>
    <property type="evidence" value="ECO:0007669"/>
    <property type="project" value="UniProtKB-KW"/>
</dbReference>
<evidence type="ECO:0000256" key="7">
    <source>
        <dbReference type="ARBA" id="ARBA00022741"/>
    </source>
</evidence>
<name>A0A9X8D9A2_9BURK</name>
<sequence length="454" mass="48449">MMRHVTRLFGSLRARLLVFLLAAIVLAAGAQALVAYRTVLKEADDIFDYHMQQMALSLRAGLPPSAAVGGLGGAEQNFDFVVQVWTIDGVRIFESAEQAALPQLAVLGFADVRARGTTYRVFSMQTRGLVIQVAQDMAARRHMAGSLALRTIVPVALMAPLLMLVVWWVVSLSLAPVARVRRQVASRQADDLSPVSEENLPEEVRPLVQELNLLFGRVRHAFDAQKHFVADAAHELRSPLAALKLQVQGLQRAPDDSARTLAVSRLSAGIDRATRLVEQMLALARHEASMAAGAKPEPVDLAEVARLAISDAVAGAQVRRIDIGVAQADAGTTVSGQPEALRMLLRNLIDNAVKYTPEDGRVDVGIVKLADAVELRVDDSGPGLPEAERARVLDRFYRSGESQAPGSGLGLAIVKSIADLHGATVALAASPSLGGLQVRVRFPTDPPAGASVAA</sequence>
<evidence type="ECO:0000256" key="2">
    <source>
        <dbReference type="ARBA" id="ARBA00004141"/>
    </source>
</evidence>
<dbReference type="OrthoDB" id="8554694at2"/>
<keyword evidence="6 13" id="KW-0812">Transmembrane</keyword>
<dbReference type="PRINTS" id="PR00344">
    <property type="entry name" value="BCTRLSENSOR"/>
</dbReference>
<dbReference type="Pfam" id="PF00512">
    <property type="entry name" value="HisKA"/>
    <property type="match status" value="1"/>
</dbReference>
<gene>
    <name evidence="15" type="ORF">D3H34_03065</name>
</gene>
<dbReference type="AlphaFoldDB" id="A0A9X8D9A2"/>
<dbReference type="PROSITE" id="PS50109">
    <property type="entry name" value="HIS_KIN"/>
    <property type="match status" value="1"/>
</dbReference>
<dbReference type="Gene3D" id="3.30.565.10">
    <property type="entry name" value="Histidine kinase-like ATPase, C-terminal domain"/>
    <property type="match status" value="1"/>
</dbReference>
<evidence type="ECO:0000259" key="14">
    <source>
        <dbReference type="PROSITE" id="PS50109"/>
    </source>
</evidence>
<keyword evidence="16" id="KW-1185">Reference proteome</keyword>
<evidence type="ECO:0000256" key="11">
    <source>
        <dbReference type="ARBA" id="ARBA00023012"/>
    </source>
</evidence>
<dbReference type="SUPFAM" id="SSF47384">
    <property type="entry name" value="Homodimeric domain of signal transducing histidine kinase"/>
    <property type="match status" value="1"/>
</dbReference>
<keyword evidence="8 15" id="KW-0418">Kinase</keyword>
<keyword evidence="5" id="KW-0808">Transferase</keyword>
<evidence type="ECO:0000256" key="6">
    <source>
        <dbReference type="ARBA" id="ARBA00022692"/>
    </source>
</evidence>
<keyword evidence="11" id="KW-0902">Two-component regulatory system</keyword>
<keyword evidence="10 13" id="KW-1133">Transmembrane helix</keyword>
<dbReference type="InterPro" id="IPR003594">
    <property type="entry name" value="HATPase_dom"/>
</dbReference>
<dbReference type="SMART" id="SM00388">
    <property type="entry name" value="HisKA"/>
    <property type="match status" value="1"/>
</dbReference>
<dbReference type="SUPFAM" id="SSF55874">
    <property type="entry name" value="ATPase domain of HSP90 chaperone/DNA topoisomerase II/histidine kinase"/>
    <property type="match status" value="1"/>
</dbReference>
<dbReference type="InterPro" id="IPR005467">
    <property type="entry name" value="His_kinase_dom"/>
</dbReference>
<dbReference type="InterPro" id="IPR036097">
    <property type="entry name" value="HisK_dim/P_sf"/>
</dbReference>
<dbReference type="InterPro" id="IPR004358">
    <property type="entry name" value="Sig_transdc_His_kin-like_C"/>
</dbReference>
<evidence type="ECO:0000256" key="12">
    <source>
        <dbReference type="ARBA" id="ARBA00023136"/>
    </source>
</evidence>
<evidence type="ECO:0000256" key="9">
    <source>
        <dbReference type="ARBA" id="ARBA00022840"/>
    </source>
</evidence>
<comment type="caution">
    <text evidence="15">The sequence shown here is derived from an EMBL/GenBank/DDBJ whole genome shotgun (WGS) entry which is preliminary data.</text>
</comment>
<dbReference type="Gene3D" id="1.10.287.130">
    <property type="match status" value="1"/>
</dbReference>
<dbReference type="InterPro" id="IPR003661">
    <property type="entry name" value="HisK_dim/P_dom"/>
</dbReference>
<dbReference type="EMBL" id="QXMN01000002">
    <property type="protein sequence ID" value="RIX84618.1"/>
    <property type="molecule type" value="Genomic_DNA"/>
</dbReference>
<evidence type="ECO:0000256" key="4">
    <source>
        <dbReference type="ARBA" id="ARBA00022553"/>
    </source>
</evidence>
<organism evidence="15 16">
    <name type="scientific">Acidovorax cavernicola</name>
    <dbReference type="NCBI Taxonomy" id="1675792"/>
    <lineage>
        <taxon>Bacteria</taxon>
        <taxon>Pseudomonadati</taxon>
        <taxon>Pseudomonadota</taxon>
        <taxon>Betaproteobacteria</taxon>
        <taxon>Burkholderiales</taxon>
        <taxon>Comamonadaceae</taxon>
        <taxon>Acidovorax</taxon>
    </lineage>
</organism>
<proteinExistence type="predicted"/>
<dbReference type="PANTHER" id="PTHR45436">
    <property type="entry name" value="SENSOR HISTIDINE KINASE YKOH"/>
    <property type="match status" value="1"/>
</dbReference>
<evidence type="ECO:0000313" key="15">
    <source>
        <dbReference type="EMBL" id="RIX84618.1"/>
    </source>
</evidence>
<comment type="subcellular location">
    <subcellularLocation>
        <location evidence="2">Membrane</location>
        <topology evidence="2">Multi-pass membrane protein</topology>
    </subcellularLocation>
</comment>
<comment type="catalytic activity">
    <reaction evidence="1">
        <text>ATP + protein L-histidine = ADP + protein N-phospho-L-histidine.</text>
        <dbReference type="EC" id="2.7.13.3"/>
    </reaction>
</comment>